<evidence type="ECO:0000259" key="13">
    <source>
        <dbReference type="PROSITE" id="PS51178"/>
    </source>
</evidence>
<evidence type="ECO:0000256" key="6">
    <source>
        <dbReference type="ARBA" id="ARBA00022840"/>
    </source>
</evidence>
<keyword evidence="4 9" id="KW-0547">Nucleotide-binding</keyword>
<comment type="catalytic activity">
    <reaction evidence="7">
        <text>L-threonyl-[protein] + ATP = O-phospho-L-threonyl-[protein] + ADP + H(+)</text>
        <dbReference type="Rhea" id="RHEA:46608"/>
        <dbReference type="Rhea" id="RHEA-COMP:11060"/>
        <dbReference type="Rhea" id="RHEA-COMP:11605"/>
        <dbReference type="ChEBI" id="CHEBI:15378"/>
        <dbReference type="ChEBI" id="CHEBI:30013"/>
        <dbReference type="ChEBI" id="CHEBI:30616"/>
        <dbReference type="ChEBI" id="CHEBI:61977"/>
        <dbReference type="ChEBI" id="CHEBI:456216"/>
        <dbReference type="EC" id="2.7.11.1"/>
    </reaction>
</comment>
<dbReference type="InterPro" id="IPR000719">
    <property type="entry name" value="Prot_kinase_dom"/>
</dbReference>
<dbReference type="Pfam" id="PF03793">
    <property type="entry name" value="PASTA"/>
    <property type="match status" value="3"/>
</dbReference>
<evidence type="ECO:0000259" key="12">
    <source>
        <dbReference type="PROSITE" id="PS50011"/>
    </source>
</evidence>
<evidence type="ECO:0000256" key="11">
    <source>
        <dbReference type="SAM" id="Phobius"/>
    </source>
</evidence>
<dbReference type="EC" id="2.7.11.1" evidence="1"/>
<proteinExistence type="predicted"/>
<evidence type="ECO:0000256" key="1">
    <source>
        <dbReference type="ARBA" id="ARBA00012513"/>
    </source>
</evidence>
<dbReference type="FunFam" id="1.10.510.10:FF:000021">
    <property type="entry name" value="Serine/threonine protein kinase"/>
    <property type="match status" value="1"/>
</dbReference>
<accession>A0A6F8ZHV7</accession>
<organism evidence="14 15">
    <name type="scientific">Candidatus Hydrogenisulfobacillus filiaventi</name>
    <dbReference type="NCBI Taxonomy" id="2707344"/>
    <lineage>
        <taxon>Bacteria</taxon>
        <taxon>Bacillati</taxon>
        <taxon>Bacillota</taxon>
        <taxon>Clostridia</taxon>
        <taxon>Eubacteriales</taxon>
        <taxon>Clostridiales Family XVII. Incertae Sedis</taxon>
        <taxon>Candidatus Hydrogenisulfobacillus</taxon>
    </lineage>
</organism>
<keyword evidence="15" id="KW-1185">Reference proteome</keyword>
<dbReference type="Gene3D" id="3.30.200.20">
    <property type="entry name" value="Phosphorylase Kinase, domain 1"/>
    <property type="match status" value="1"/>
</dbReference>
<dbReference type="PROSITE" id="PS00107">
    <property type="entry name" value="PROTEIN_KINASE_ATP"/>
    <property type="match status" value="1"/>
</dbReference>
<feature type="compositionally biased region" description="Gly residues" evidence="10">
    <location>
        <begin position="632"/>
        <end position="641"/>
    </location>
</feature>
<dbReference type="FunFam" id="3.30.200.20:FF:000035">
    <property type="entry name" value="Serine/threonine protein kinase Stk1"/>
    <property type="match status" value="1"/>
</dbReference>
<feature type="domain" description="PASTA" evidence="13">
    <location>
        <begin position="475"/>
        <end position="538"/>
    </location>
</feature>
<feature type="region of interest" description="Disordered" evidence="10">
    <location>
        <begin position="618"/>
        <end position="641"/>
    </location>
</feature>
<sequence length="641" mass="67896">MVGKVLGGRYQVVERIGTGGMSLVYRAWDRQENRWVAVKMLKHQWAEDEEVVRRFAGEARAAASLNDPHVVHVYEVGREAPDLHYMVMEYVDGETLRQYLDRTGPLPVEEALSIADQVAQALSVAHAARLIHRDIKPQNILLAADGVVKVTDFGIAYAATSGTLVNTGSLLGTVQYLSPEQARGKMVGAQSDIYSLGVVLFEMLTGRLPFEGDSPIGVAIKHLQDQAPRVDAVRPGIPEGVARLVERALAKDPADRYQSAASLRADIQRVRQGELPWEAAAARAPEREAPAAAAAPAPAAPRRPRRKRRWWAWAAGAAALLLALGLGGAYALDRWLAVPTVTVPDVLGQPLAQAEARLRQAGLVAEVAGRAPSATVPPGRVLHEVPGPRTAVKAGRPVELVVSSGPVMIRVPLVEGEDVFQASQVLQVAGLRVRVRHVDSRAPRGQVVRQRPSSGTRAREGTEVTLWVSKGTGLGQLVPNLAGLTVGEASAQLAALNLALGSSTLQYSTQPANTIIDQSPAPYTKAAGVSAVSVVVSEGPSPASASATRNLSTARFQVPASAPPDSVVKVVITDNMDNEEVYYQRVGPGQTVNLPFVWYGTSGQLLVFLNGQAQPPTALVPNYGPSPAPAPGGTGNTTTGG</sequence>
<dbReference type="SUPFAM" id="SSF56112">
    <property type="entry name" value="Protein kinase-like (PK-like)"/>
    <property type="match status" value="1"/>
</dbReference>
<dbReference type="SMART" id="SM00220">
    <property type="entry name" value="S_TKc"/>
    <property type="match status" value="1"/>
</dbReference>
<dbReference type="GO" id="GO:0005524">
    <property type="term" value="F:ATP binding"/>
    <property type="evidence" value="ECO:0007669"/>
    <property type="project" value="UniProtKB-UniRule"/>
</dbReference>
<feature type="domain" description="PASTA" evidence="13">
    <location>
        <begin position="337"/>
        <end position="404"/>
    </location>
</feature>
<evidence type="ECO:0000256" key="9">
    <source>
        <dbReference type="PROSITE-ProRule" id="PRU10141"/>
    </source>
</evidence>
<dbReference type="InterPro" id="IPR011009">
    <property type="entry name" value="Kinase-like_dom_sf"/>
</dbReference>
<evidence type="ECO:0000256" key="8">
    <source>
        <dbReference type="ARBA" id="ARBA00048679"/>
    </source>
</evidence>
<dbReference type="SMART" id="SM00740">
    <property type="entry name" value="PASTA"/>
    <property type="match status" value="3"/>
</dbReference>
<dbReference type="Proteomes" id="UP000503399">
    <property type="component" value="Chromosome"/>
</dbReference>
<dbReference type="Gene3D" id="1.10.510.10">
    <property type="entry name" value="Transferase(Phosphotransferase) domain 1"/>
    <property type="match status" value="1"/>
</dbReference>
<dbReference type="CDD" id="cd06577">
    <property type="entry name" value="PASTA_pknB"/>
    <property type="match status" value="2"/>
</dbReference>
<dbReference type="NCBIfam" id="NF033483">
    <property type="entry name" value="PknB_PASTA_kin"/>
    <property type="match status" value="1"/>
</dbReference>
<feature type="transmembrane region" description="Helical" evidence="11">
    <location>
        <begin position="310"/>
        <end position="332"/>
    </location>
</feature>
<keyword evidence="6 9" id="KW-0067">ATP-binding</keyword>
<reference evidence="14 15" key="1">
    <citation type="submission" date="2020-02" db="EMBL/GenBank/DDBJ databases">
        <authorList>
            <person name="Hogendoorn C."/>
        </authorList>
    </citation>
    <scope>NUCLEOTIDE SEQUENCE [LARGE SCALE GENOMIC DNA]</scope>
    <source>
        <strain evidence="14">R501</strain>
    </source>
</reference>
<evidence type="ECO:0000256" key="2">
    <source>
        <dbReference type="ARBA" id="ARBA00022527"/>
    </source>
</evidence>
<gene>
    <name evidence="14" type="ORF">R50_1677</name>
</gene>
<name>A0A6F8ZHV7_9FIRM</name>
<feature type="domain" description="Protein kinase" evidence="12">
    <location>
        <begin position="10"/>
        <end position="278"/>
    </location>
</feature>
<dbReference type="InterPro" id="IPR017441">
    <property type="entry name" value="Protein_kinase_ATP_BS"/>
</dbReference>
<keyword evidence="11" id="KW-0472">Membrane</keyword>
<dbReference type="AlphaFoldDB" id="A0A6F8ZHV7"/>
<evidence type="ECO:0000256" key="3">
    <source>
        <dbReference type="ARBA" id="ARBA00022679"/>
    </source>
</evidence>
<keyword evidence="5 14" id="KW-0418">Kinase</keyword>
<dbReference type="PROSITE" id="PS50011">
    <property type="entry name" value="PROTEIN_KINASE_DOM"/>
    <property type="match status" value="1"/>
</dbReference>
<evidence type="ECO:0000313" key="14">
    <source>
        <dbReference type="EMBL" id="CAB1129178.1"/>
    </source>
</evidence>
<dbReference type="Gene3D" id="3.30.10.20">
    <property type="match status" value="3"/>
</dbReference>
<evidence type="ECO:0000256" key="5">
    <source>
        <dbReference type="ARBA" id="ARBA00022777"/>
    </source>
</evidence>
<dbReference type="PROSITE" id="PS00108">
    <property type="entry name" value="PROTEIN_KINASE_ST"/>
    <property type="match status" value="1"/>
</dbReference>
<dbReference type="KEGG" id="hfv:R50_1677"/>
<dbReference type="PANTHER" id="PTHR43289:SF34">
    <property type="entry name" value="SERINE_THREONINE-PROTEIN KINASE YBDM-RELATED"/>
    <property type="match status" value="1"/>
</dbReference>
<comment type="catalytic activity">
    <reaction evidence="8">
        <text>L-seryl-[protein] + ATP = O-phospho-L-seryl-[protein] + ADP + H(+)</text>
        <dbReference type="Rhea" id="RHEA:17989"/>
        <dbReference type="Rhea" id="RHEA-COMP:9863"/>
        <dbReference type="Rhea" id="RHEA-COMP:11604"/>
        <dbReference type="ChEBI" id="CHEBI:15378"/>
        <dbReference type="ChEBI" id="CHEBI:29999"/>
        <dbReference type="ChEBI" id="CHEBI:30616"/>
        <dbReference type="ChEBI" id="CHEBI:83421"/>
        <dbReference type="ChEBI" id="CHEBI:456216"/>
        <dbReference type="EC" id="2.7.11.1"/>
    </reaction>
</comment>
<evidence type="ECO:0000256" key="4">
    <source>
        <dbReference type="ARBA" id="ARBA00022741"/>
    </source>
</evidence>
<evidence type="ECO:0000313" key="15">
    <source>
        <dbReference type="Proteomes" id="UP000503399"/>
    </source>
</evidence>
<feature type="binding site" evidence="9">
    <location>
        <position position="39"/>
    </location>
    <ligand>
        <name>ATP</name>
        <dbReference type="ChEBI" id="CHEBI:30616"/>
    </ligand>
</feature>
<dbReference type="GO" id="GO:0004674">
    <property type="term" value="F:protein serine/threonine kinase activity"/>
    <property type="evidence" value="ECO:0007669"/>
    <property type="project" value="UniProtKB-KW"/>
</dbReference>
<keyword evidence="3" id="KW-0808">Transferase</keyword>
<dbReference type="CDD" id="cd14014">
    <property type="entry name" value="STKc_PknB_like"/>
    <property type="match status" value="1"/>
</dbReference>
<dbReference type="InterPro" id="IPR005543">
    <property type="entry name" value="PASTA_dom"/>
</dbReference>
<protein>
    <recommendedName>
        <fullName evidence="1">non-specific serine/threonine protein kinase</fullName>
        <ecNumber evidence="1">2.7.11.1</ecNumber>
    </recommendedName>
</protein>
<dbReference type="PANTHER" id="PTHR43289">
    <property type="entry name" value="MITOGEN-ACTIVATED PROTEIN KINASE KINASE KINASE 20-RELATED"/>
    <property type="match status" value="1"/>
</dbReference>
<evidence type="ECO:0000256" key="10">
    <source>
        <dbReference type="SAM" id="MobiDB-lite"/>
    </source>
</evidence>
<feature type="region of interest" description="Disordered" evidence="10">
    <location>
        <begin position="279"/>
        <end position="302"/>
    </location>
</feature>
<keyword evidence="2 14" id="KW-0723">Serine/threonine-protein kinase</keyword>
<dbReference type="PROSITE" id="PS51178">
    <property type="entry name" value="PASTA"/>
    <property type="match status" value="3"/>
</dbReference>
<evidence type="ECO:0000256" key="7">
    <source>
        <dbReference type="ARBA" id="ARBA00047899"/>
    </source>
</evidence>
<dbReference type="Pfam" id="PF00069">
    <property type="entry name" value="Pkinase"/>
    <property type="match status" value="1"/>
</dbReference>
<dbReference type="InterPro" id="IPR008271">
    <property type="entry name" value="Ser/Thr_kinase_AS"/>
</dbReference>
<feature type="domain" description="PASTA" evidence="13">
    <location>
        <begin position="405"/>
        <end position="470"/>
    </location>
</feature>
<keyword evidence="11" id="KW-0812">Transmembrane</keyword>
<dbReference type="EMBL" id="LR778114">
    <property type="protein sequence ID" value="CAB1129178.1"/>
    <property type="molecule type" value="Genomic_DNA"/>
</dbReference>
<keyword evidence="11" id="KW-1133">Transmembrane helix</keyword>